<name>A0ABR1M1F9_9PEZI</name>
<evidence type="ECO:0000313" key="3">
    <source>
        <dbReference type="Proteomes" id="UP001365128"/>
    </source>
</evidence>
<keyword evidence="3" id="KW-1185">Reference proteome</keyword>
<accession>A0ABR1M1F9</accession>
<feature type="region of interest" description="Disordered" evidence="1">
    <location>
        <begin position="278"/>
        <end position="319"/>
    </location>
</feature>
<evidence type="ECO:0000313" key="2">
    <source>
        <dbReference type="EMBL" id="KAK7541297.1"/>
    </source>
</evidence>
<organism evidence="2 3">
    <name type="scientific">Phyllosticta citricarpa</name>
    <dbReference type="NCBI Taxonomy" id="55181"/>
    <lineage>
        <taxon>Eukaryota</taxon>
        <taxon>Fungi</taxon>
        <taxon>Dikarya</taxon>
        <taxon>Ascomycota</taxon>
        <taxon>Pezizomycotina</taxon>
        <taxon>Dothideomycetes</taxon>
        <taxon>Dothideomycetes incertae sedis</taxon>
        <taxon>Botryosphaeriales</taxon>
        <taxon>Phyllostictaceae</taxon>
        <taxon>Phyllosticta</taxon>
    </lineage>
</organism>
<gene>
    <name evidence="2" type="ORF">IWX46DRAFT_661703</name>
</gene>
<feature type="region of interest" description="Disordered" evidence="1">
    <location>
        <begin position="1"/>
        <end position="21"/>
    </location>
</feature>
<protein>
    <submittedName>
        <fullName evidence="2">Uncharacterized protein</fullName>
    </submittedName>
</protein>
<dbReference type="Proteomes" id="UP001365128">
    <property type="component" value="Unassembled WGS sequence"/>
</dbReference>
<evidence type="ECO:0000256" key="1">
    <source>
        <dbReference type="SAM" id="MobiDB-lite"/>
    </source>
</evidence>
<sequence>MEKLSHRELKESGRLASERGHKPLISASDLHQHGQHQYNLPVGTRAVTRSTVLGAHELEVQLFLGCRARGTQTSRLCALETGLANTHHIVFGLLKGNMAESNGQKTSSLAHPVGSQCHIPTREVLMRTLDPYQLACMAMSGVLSDEILDDEDIMSNIWFRTGPHLTWPYHHGPTSTIGKGCTHQMTVWDEGVKTIDPLHYFWLSHTGCLDLFYTALPRSTYAYWIAATVAPWHLPASFYELHGLDPETTYQHPPTYSHDRGYWRKMFDRLRKHDFPDCDHGHLEADGPEDPEVAATSDGEDEDVHDQDEFVDRGNATAV</sequence>
<proteinExistence type="predicted"/>
<reference evidence="2 3" key="1">
    <citation type="submission" date="2024-04" db="EMBL/GenBank/DDBJ databases">
        <title>Phyllosticta paracitricarpa is synonymous to the EU quarantine fungus P. citricarpa based on phylogenomic analyses.</title>
        <authorList>
            <consortium name="Lawrence Berkeley National Laboratory"/>
            <person name="Van Ingen-Buijs V.A."/>
            <person name="Van Westerhoven A.C."/>
            <person name="Haridas S."/>
            <person name="Skiadas P."/>
            <person name="Martin F."/>
            <person name="Groenewald J.Z."/>
            <person name="Crous P.W."/>
            <person name="Seidl M.F."/>
        </authorList>
    </citation>
    <scope>NUCLEOTIDE SEQUENCE [LARGE SCALE GENOMIC DNA]</scope>
    <source>
        <strain evidence="2 3">CBS 122670</strain>
    </source>
</reference>
<comment type="caution">
    <text evidence="2">The sequence shown here is derived from an EMBL/GenBank/DDBJ whole genome shotgun (WGS) entry which is preliminary data.</text>
</comment>
<feature type="compositionally biased region" description="Acidic residues" evidence="1">
    <location>
        <begin position="286"/>
        <end position="306"/>
    </location>
</feature>
<dbReference type="EMBL" id="JBBPDW010000025">
    <property type="protein sequence ID" value="KAK7541297.1"/>
    <property type="molecule type" value="Genomic_DNA"/>
</dbReference>